<keyword evidence="11" id="KW-1185">Reference proteome</keyword>
<dbReference type="PANTHER" id="PTHR38035:SF1">
    <property type="entry name" value="ANCILLARY SECYEG TRANSLOCON SUBUNIT"/>
    <property type="match status" value="1"/>
</dbReference>
<dbReference type="InterPro" id="IPR011990">
    <property type="entry name" value="TPR-like_helical_dom_sf"/>
</dbReference>
<name>A0ABX1GEK0_9GAMM</name>
<evidence type="ECO:0000256" key="8">
    <source>
        <dbReference type="ARBA" id="ARBA00024235"/>
    </source>
</evidence>
<keyword evidence="6" id="KW-0143">Chaperone</keyword>
<evidence type="ECO:0000256" key="3">
    <source>
        <dbReference type="ARBA" id="ARBA00022692"/>
    </source>
</evidence>
<accession>A0ABX1GEK0</accession>
<gene>
    <name evidence="10" type="ORF">HCU74_09350</name>
</gene>
<comment type="caution">
    <text evidence="10">The sequence shown here is derived from an EMBL/GenBank/DDBJ whole genome shotgun (WGS) entry which is preliminary data.</text>
</comment>
<evidence type="ECO:0000313" key="11">
    <source>
        <dbReference type="Proteomes" id="UP000765845"/>
    </source>
</evidence>
<evidence type="ECO:0000256" key="4">
    <source>
        <dbReference type="ARBA" id="ARBA00022989"/>
    </source>
</evidence>
<comment type="similarity">
    <text evidence="7">Belongs to the YfgM family.</text>
</comment>
<evidence type="ECO:0000259" key="9">
    <source>
        <dbReference type="Pfam" id="PF09976"/>
    </source>
</evidence>
<keyword evidence="5" id="KW-0472">Membrane</keyword>
<evidence type="ECO:0000256" key="6">
    <source>
        <dbReference type="ARBA" id="ARBA00023186"/>
    </source>
</evidence>
<evidence type="ECO:0000256" key="1">
    <source>
        <dbReference type="ARBA" id="ARBA00004401"/>
    </source>
</evidence>
<dbReference type="InterPro" id="IPR018704">
    <property type="entry name" value="SecYEG/CpoB_TPR"/>
</dbReference>
<dbReference type="Proteomes" id="UP000765845">
    <property type="component" value="Unassembled WGS sequence"/>
</dbReference>
<keyword evidence="4" id="KW-1133">Transmembrane helix</keyword>
<keyword evidence="2" id="KW-1003">Cell membrane</keyword>
<feature type="domain" description="Ancillary SecYEG translocon subunit/Cell division coordinator CpoB TPR" evidence="9">
    <location>
        <begin position="15"/>
        <end position="215"/>
    </location>
</feature>
<dbReference type="RefSeq" id="WP_168450173.1">
    <property type="nucleotide sequence ID" value="NZ_JAAWWK010000003.1"/>
</dbReference>
<sequence>METFRTEEEQVEAIKRWWQENGKSTVLGVAIAMAAVFGWRGWNDYQREQAAEASVIYDNLLQADAALANDASKRSTAEHLAETLKSAYSGLDYAQYAALMKAKYAVADGDYPTAEMELEWVLAQKPEMAIRIQTEMRLAKVKAASGDNAAALALIAKLENTPVAPLAAELRGDILHAEGKPAEALAAYEQARVLGRRQESPMNNPLLDMKINSLAAYKVAAGQ</sequence>
<keyword evidence="3" id="KW-0812">Transmembrane</keyword>
<protein>
    <recommendedName>
        <fullName evidence="8">Ancillary SecYEG translocon subunit</fullName>
    </recommendedName>
</protein>
<dbReference type="EMBL" id="JAAWWK010000003">
    <property type="protein sequence ID" value="NKI17624.1"/>
    <property type="molecule type" value="Genomic_DNA"/>
</dbReference>
<proteinExistence type="inferred from homology"/>
<dbReference type="PANTHER" id="PTHR38035">
    <property type="entry name" value="UPF0070 PROTEIN YFGM"/>
    <property type="match status" value="1"/>
</dbReference>
<evidence type="ECO:0000256" key="7">
    <source>
        <dbReference type="ARBA" id="ARBA00024197"/>
    </source>
</evidence>
<evidence type="ECO:0000313" key="10">
    <source>
        <dbReference type="EMBL" id="NKI17624.1"/>
    </source>
</evidence>
<organism evidence="10 11">
    <name type="scientific">Spongiibacter thalassae</name>
    <dbReference type="NCBI Taxonomy" id="2721624"/>
    <lineage>
        <taxon>Bacteria</taxon>
        <taxon>Pseudomonadati</taxon>
        <taxon>Pseudomonadota</taxon>
        <taxon>Gammaproteobacteria</taxon>
        <taxon>Cellvibrionales</taxon>
        <taxon>Spongiibacteraceae</taxon>
        <taxon>Spongiibacter</taxon>
    </lineage>
</organism>
<dbReference type="InterPro" id="IPR026039">
    <property type="entry name" value="YfgM"/>
</dbReference>
<evidence type="ECO:0000256" key="2">
    <source>
        <dbReference type="ARBA" id="ARBA00022475"/>
    </source>
</evidence>
<comment type="subcellular location">
    <subcellularLocation>
        <location evidence="1">Cell membrane</location>
        <topology evidence="1">Single-pass type II membrane protein</topology>
    </subcellularLocation>
</comment>
<evidence type="ECO:0000256" key="5">
    <source>
        <dbReference type="ARBA" id="ARBA00023136"/>
    </source>
</evidence>
<dbReference type="Pfam" id="PF09976">
    <property type="entry name" value="TPR_21"/>
    <property type="match status" value="1"/>
</dbReference>
<dbReference type="PIRSF" id="PIRSF006170">
    <property type="entry name" value="YfgM"/>
    <property type="match status" value="1"/>
</dbReference>
<reference evidence="10 11" key="1">
    <citation type="submission" date="2020-04" db="EMBL/GenBank/DDBJ databases">
        <authorList>
            <person name="Yoon J."/>
        </authorList>
    </citation>
    <scope>NUCLEOTIDE SEQUENCE [LARGE SCALE GENOMIC DNA]</scope>
    <source>
        <strain evidence="10 11">KMU-166</strain>
    </source>
</reference>
<dbReference type="Gene3D" id="1.25.40.10">
    <property type="entry name" value="Tetratricopeptide repeat domain"/>
    <property type="match status" value="1"/>
</dbReference>